<comment type="caution">
    <text evidence="13">The sequence shown here is derived from an EMBL/GenBank/DDBJ whole genome shotgun (WGS) entry which is preliminary data.</text>
</comment>
<keyword evidence="12" id="KW-1133">Transmembrane helix</keyword>
<comment type="cofactor">
    <cofactor evidence="1">
        <name>Mg(2+)</name>
        <dbReference type="ChEBI" id="CHEBI:18420"/>
    </cofactor>
</comment>
<dbReference type="EC" id="2.5.1.10" evidence="2"/>
<dbReference type="InterPro" id="IPR008949">
    <property type="entry name" value="Isoprenoid_synthase_dom_sf"/>
</dbReference>
<dbReference type="AlphaFoldDB" id="A0AAD2HF26"/>
<organism evidence="13 14">
    <name type="scientific">Mycena citricolor</name>
    <dbReference type="NCBI Taxonomy" id="2018698"/>
    <lineage>
        <taxon>Eukaryota</taxon>
        <taxon>Fungi</taxon>
        <taxon>Dikarya</taxon>
        <taxon>Basidiomycota</taxon>
        <taxon>Agaricomycotina</taxon>
        <taxon>Agaricomycetes</taxon>
        <taxon>Agaricomycetidae</taxon>
        <taxon>Agaricales</taxon>
        <taxon>Marasmiineae</taxon>
        <taxon>Mycenaceae</taxon>
        <taxon>Mycena</taxon>
    </lineage>
</organism>
<evidence type="ECO:0000256" key="4">
    <source>
        <dbReference type="ARBA" id="ARBA00022679"/>
    </source>
</evidence>
<evidence type="ECO:0000256" key="5">
    <source>
        <dbReference type="ARBA" id="ARBA00022723"/>
    </source>
</evidence>
<evidence type="ECO:0000256" key="7">
    <source>
        <dbReference type="ARBA" id="ARBA00032380"/>
    </source>
</evidence>
<sequence>MPLLWRPSPALAVALIAALAIILLKLWDPSATPYASRQLPGLKGSKRDKFGQVYELVRDELLGGAFAQMNVPEEARVWYQRNMDYNVPGGKLNRGLSVVDSVEIITGRDLSDAEFLKASVLGWAVEFLQASFLVLDDVMDKSHTRRGQPCYYRVEGVGSIALNDAMMLEASVYRLLRHHFRAEPYYADLIDLFHHTTFQTNTGQLLDLITAPEDVVDLSRMSIEKFRLIARYKTAYYSFYLPVALAMIMTNIPFDQASLDARQPEMSPYGVAKSILIPIGEYFQVQDDFLDFAGAPETIGKVGTDIVDNKCSWCINTALQLVTADQRRVLDANYGRHDQEMEVRVKAIFEDVGLRSHFADYERRTHEEISLLIARIPDDYVLKKELFRRFLDKIYKRQK</sequence>
<dbReference type="CDD" id="cd00685">
    <property type="entry name" value="Trans_IPPS_HT"/>
    <property type="match status" value="1"/>
</dbReference>
<dbReference type="InterPro" id="IPR039702">
    <property type="entry name" value="FPS1-like"/>
</dbReference>
<proteinExistence type="inferred from homology"/>
<dbReference type="GO" id="GO:0046872">
    <property type="term" value="F:metal ion binding"/>
    <property type="evidence" value="ECO:0007669"/>
    <property type="project" value="UniProtKB-KW"/>
</dbReference>
<keyword evidence="4 11" id="KW-0808">Transferase</keyword>
<dbReference type="EMBL" id="CAVNYO010000403">
    <property type="protein sequence ID" value="CAK5274671.1"/>
    <property type="molecule type" value="Genomic_DNA"/>
</dbReference>
<dbReference type="PROSITE" id="PS00444">
    <property type="entry name" value="POLYPRENYL_SYNTHASE_2"/>
    <property type="match status" value="1"/>
</dbReference>
<dbReference type="Proteomes" id="UP001295794">
    <property type="component" value="Unassembled WGS sequence"/>
</dbReference>
<dbReference type="GO" id="GO:0045337">
    <property type="term" value="P:farnesyl diphosphate biosynthetic process"/>
    <property type="evidence" value="ECO:0007669"/>
    <property type="project" value="TreeGrafter"/>
</dbReference>
<dbReference type="InterPro" id="IPR000092">
    <property type="entry name" value="Polyprenyl_synt"/>
</dbReference>
<evidence type="ECO:0000256" key="11">
    <source>
        <dbReference type="RuleBase" id="RU004466"/>
    </source>
</evidence>
<feature type="transmembrane region" description="Helical" evidence="12">
    <location>
        <begin position="6"/>
        <end position="27"/>
    </location>
</feature>
<dbReference type="InterPro" id="IPR033749">
    <property type="entry name" value="Polyprenyl_synt_CS"/>
</dbReference>
<evidence type="ECO:0000256" key="10">
    <source>
        <dbReference type="ARBA" id="ARBA00032873"/>
    </source>
</evidence>
<dbReference type="PANTHER" id="PTHR11525">
    <property type="entry name" value="FARNESYL-PYROPHOSPHATE SYNTHETASE"/>
    <property type="match status" value="1"/>
</dbReference>
<evidence type="ECO:0000256" key="12">
    <source>
        <dbReference type="SAM" id="Phobius"/>
    </source>
</evidence>
<dbReference type="Pfam" id="PF00348">
    <property type="entry name" value="polyprenyl_synt"/>
    <property type="match status" value="1"/>
</dbReference>
<name>A0AAD2HF26_9AGAR</name>
<feature type="transmembrane region" description="Helical" evidence="12">
    <location>
        <begin position="235"/>
        <end position="254"/>
    </location>
</feature>
<comment type="similarity">
    <text evidence="11">Belongs to the FPP/GGPP synthase family.</text>
</comment>
<evidence type="ECO:0000256" key="2">
    <source>
        <dbReference type="ARBA" id="ARBA00012439"/>
    </source>
</evidence>
<keyword evidence="6" id="KW-0460">Magnesium</keyword>
<keyword evidence="14" id="KW-1185">Reference proteome</keyword>
<dbReference type="Gene3D" id="1.10.600.10">
    <property type="entry name" value="Farnesyl Diphosphate Synthase"/>
    <property type="match status" value="1"/>
</dbReference>
<keyword evidence="12" id="KW-0472">Membrane</keyword>
<dbReference type="SUPFAM" id="SSF48576">
    <property type="entry name" value="Terpenoid synthases"/>
    <property type="match status" value="1"/>
</dbReference>
<gene>
    <name evidence="13" type="ORF">MYCIT1_LOCUS21968</name>
</gene>
<evidence type="ECO:0000313" key="13">
    <source>
        <dbReference type="EMBL" id="CAK5274671.1"/>
    </source>
</evidence>
<dbReference type="GO" id="GO:0004337">
    <property type="term" value="F:(2E,6E)-farnesyl diphosphate synthase activity"/>
    <property type="evidence" value="ECO:0007669"/>
    <property type="project" value="UniProtKB-EC"/>
</dbReference>
<keyword evidence="5" id="KW-0479">Metal-binding</keyword>
<dbReference type="PROSITE" id="PS00723">
    <property type="entry name" value="POLYPRENYL_SYNTHASE_1"/>
    <property type="match status" value="1"/>
</dbReference>
<evidence type="ECO:0000256" key="6">
    <source>
        <dbReference type="ARBA" id="ARBA00022842"/>
    </source>
</evidence>
<evidence type="ECO:0000256" key="3">
    <source>
        <dbReference type="ARBA" id="ARBA00012833"/>
    </source>
</evidence>
<dbReference type="GO" id="GO:0005737">
    <property type="term" value="C:cytoplasm"/>
    <property type="evidence" value="ECO:0007669"/>
    <property type="project" value="TreeGrafter"/>
</dbReference>
<dbReference type="PANTHER" id="PTHR11525:SF0">
    <property type="entry name" value="FARNESYL PYROPHOSPHATE SYNTHASE"/>
    <property type="match status" value="1"/>
</dbReference>
<keyword evidence="12" id="KW-0812">Transmembrane</keyword>
<evidence type="ECO:0000256" key="1">
    <source>
        <dbReference type="ARBA" id="ARBA00001946"/>
    </source>
</evidence>
<evidence type="ECO:0000256" key="8">
    <source>
        <dbReference type="ARBA" id="ARBA00032424"/>
    </source>
</evidence>
<dbReference type="SFLD" id="SFLDS00005">
    <property type="entry name" value="Isoprenoid_Synthase_Type_I"/>
    <property type="match status" value="1"/>
</dbReference>
<accession>A0AAD2HF26</accession>
<reference evidence="13" key="1">
    <citation type="submission" date="2023-11" db="EMBL/GenBank/DDBJ databases">
        <authorList>
            <person name="De Vega J J."/>
            <person name="De Vega J J."/>
        </authorList>
    </citation>
    <scope>NUCLEOTIDE SEQUENCE</scope>
</reference>
<dbReference type="GO" id="GO:0004161">
    <property type="term" value="F:dimethylallyltranstransferase activity"/>
    <property type="evidence" value="ECO:0007669"/>
    <property type="project" value="UniProtKB-EC"/>
</dbReference>
<evidence type="ECO:0000313" key="14">
    <source>
        <dbReference type="Proteomes" id="UP001295794"/>
    </source>
</evidence>
<dbReference type="EC" id="2.5.1.1" evidence="3"/>
<evidence type="ECO:0000256" key="9">
    <source>
        <dbReference type="ARBA" id="ARBA00032448"/>
    </source>
</evidence>
<protein>
    <recommendedName>
        <fullName evidence="10">(2E,6E)-farnesyl diphosphate synthase</fullName>
        <ecNumber evidence="3">2.5.1.1</ecNumber>
        <ecNumber evidence="2">2.5.1.10</ecNumber>
    </recommendedName>
    <alternativeName>
        <fullName evidence="9">Dimethylallyltranstransferase</fullName>
    </alternativeName>
    <alternativeName>
        <fullName evidence="8">Farnesyl diphosphate synthase</fullName>
    </alternativeName>
    <alternativeName>
        <fullName evidence="7">Geranyltranstransferase</fullName>
    </alternativeName>
</protein>